<dbReference type="InterPro" id="IPR036278">
    <property type="entry name" value="Sialidase_sf"/>
</dbReference>
<dbReference type="CDD" id="cd15482">
    <property type="entry name" value="Sialidase_non-viral"/>
    <property type="match status" value="1"/>
</dbReference>
<dbReference type="Pfam" id="PF13088">
    <property type="entry name" value="BNR_2"/>
    <property type="match status" value="1"/>
</dbReference>
<keyword evidence="3" id="KW-1185">Reference proteome</keyword>
<reference evidence="2 3" key="1">
    <citation type="submission" date="2017-08" db="EMBL/GenBank/DDBJ databases">
        <title>Substantial Increase in Enzyme Production by Combined Drug-Resistance Mutations in Paenibacillus agaridevorans.</title>
        <authorList>
            <person name="Tanaka Y."/>
            <person name="Funane K."/>
            <person name="Hosaka T."/>
            <person name="Shiwa Y."/>
            <person name="Fujita N."/>
            <person name="Miyazaki T."/>
            <person name="Yoshikawa H."/>
            <person name="Murakami K."/>
            <person name="Kasahara K."/>
            <person name="Inaoka T."/>
            <person name="Hiraga Y."/>
            <person name="Ochi K."/>
        </authorList>
    </citation>
    <scope>NUCLEOTIDE SEQUENCE [LARGE SCALE GENOMIC DNA]</scope>
    <source>
        <strain evidence="2 3">T-3040</strain>
    </source>
</reference>
<dbReference type="RefSeq" id="WP_108992131.1">
    <property type="nucleotide sequence ID" value="NZ_BDQX01000069.1"/>
</dbReference>
<feature type="domain" description="Sialidase" evidence="1">
    <location>
        <begin position="32"/>
        <end position="308"/>
    </location>
</feature>
<organism evidence="2 3">
    <name type="scientific">Paenibacillus agaridevorans</name>
    <dbReference type="NCBI Taxonomy" id="171404"/>
    <lineage>
        <taxon>Bacteria</taxon>
        <taxon>Bacillati</taxon>
        <taxon>Bacillota</taxon>
        <taxon>Bacilli</taxon>
        <taxon>Bacillales</taxon>
        <taxon>Paenibacillaceae</taxon>
        <taxon>Paenibacillus</taxon>
    </lineage>
</organism>
<dbReference type="Gene3D" id="2.120.10.10">
    <property type="match status" value="1"/>
</dbReference>
<comment type="caution">
    <text evidence="2">The sequence shown here is derived from an EMBL/GenBank/DDBJ whole genome shotgun (WGS) entry which is preliminary data.</text>
</comment>
<dbReference type="PANTHER" id="PTHR43752:SF2">
    <property type="entry name" value="BNR_ASP-BOX REPEAT FAMILY PROTEIN"/>
    <property type="match status" value="1"/>
</dbReference>
<sequence length="327" mass="36407">MTYSVQAKEFIFEDDRPFASCHASTLVILPDGDVMVAWFGGSREGAPDVAIWTARRTDGGWSVPVIVADEEGLPHWNPVLYLRPDGKLLLFYKVGPRVAEWHTRITRSDDYGYSWSEPKELVPGDIGGRGPVKNKPITLRNGTLLAPNSLEPAWDACIDISPDQGDTWTQTAIVPLDHGKLKLKGIIQPTLWESEDGSVHLLARSTEGAMYRSDSQDGGLTWREAYRTDMPNNNSGFDLSRLSDGTLAMAYNPTVPSEDDPKGKGPRTPLVLRLSRDDGATWGEELPLDSGISQYSYPAVVAHGNNIYISYTWRRERIAFYHIVMKE</sequence>
<dbReference type="Proteomes" id="UP000245202">
    <property type="component" value="Unassembled WGS sequence"/>
</dbReference>
<protein>
    <recommendedName>
        <fullName evidence="1">Sialidase domain-containing protein</fullName>
    </recommendedName>
</protein>
<proteinExistence type="predicted"/>
<name>A0A2R5EMW6_9BACL</name>
<gene>
    <name evidence="2" type="ORF">PAT3040_01536</name>
</gene>
<evidence type="ECO:0000313" key="2">
    <source>
        <dbReference type="EMBL" id="GBG06989.1"/>
    </source>
</evidence>
<dbReference type="AlphaFoldDB" id="A0A2R5EMW6"/>
<accession>A0A2R5EMW6</accession>
<evidence type="ECO:0000259" key="1">
    <source>
        <dbReference type="Pfam" id="PF13088"/>
    </source>
</evidence>
<dbReference type="SUPFAM" id="SSF50939">
    <property type="entry name" value="Sialidases"/>
    <property type="match status" value="1"/>
</dbReference>
<dbReference type="InterPro" id="IPR011040">
    <property type="entry name" value="Sialidase"/>
</dbReference>
<dbReference type="EMBL" id="BDQX01000069">
    <property type="protein sequence ID" value="GBG06989.1"/>
    <property type="molecule type" value="Genomic_DNA"/>
</dbReference>
<dbReference type="PANTHER" id="PTHR43752">
    <property type="entry name" value="BNR/ASP-BOX REPEAT FAMILY PROTEIN"/>
    <property type="match status" value="1"/>
</dbReference>
<evidence type="ECO:0000313" key="3">
    <source>
        <dbReference type="Proteomes" id="UP000245202"/>
    </source>
</evidence>